<dbReference type="Pfam" id="PF07686">
    <property type="entry name" value="V-set"/>
    <property type="match status" value="1"/>
</dbReference>
<dbReference type="Gene3D" id="2.60.40.10">
    <property type="entry name" value="Immunoglobulins"/>
    <property type="match status" value="2"/>
</dbReference>
<dbReference type="InterPro" id="IPR003599">
    <property type="entry name" value="Ig_sub"/>
</dbReference>
<evidence type="ECO:0000313" key="3">
    <source>
        <dbReference type="Ensembl" id="ENSAOWP00000012507.1"/>
    </source>
</evidence>
<reference evidence="3" key="2">
    <citation type="submission" date="2025-09" db="UniProtKB">
        <authorList>
            <consortium name="Ensembl"/>
        </authorList>
    </citation>
    <scope>IDENTIFICATION</scope>
</reference>
<evidence type="ECO:0000259" key="2">
    <source>
        <dbReference type="PROSITE" id="PS50835"/>
    </source>
</evidence>
<dbReference type="InterPro" id="IPR013106">
    <property type="entry name" value="Ig_V-set"/>
</dbReference>
<feature type="domain" description="Ig-like" evidence="2">
    <location>
        <begin position="21"/>
        <end position="112"/>
    </location>
</feature>
<dbReference type="PROSITE" id="PS50835">
    <property type="entry name" value="IG_LIKE"/>
    <property type="match status" value="1"/>
</dbReference>
<name>A0A8B9PVN4_APTOW</name>
<proteinExistence type="predicted"/>
<dbReference type="PANTHER" id="PTHR23267">
    <property type="entry name" value="IMMUNOGLOBULIN LIGHT CHAIN"/>
    <property type="match status" value="1"/>
</dbReference>
<keyword evidence="1" id="KW-0732">Signal</keyword>
<accession>A0A8B9PVN4</accession>
<dbReference type="InterPro" id="IPR050150">
    <property type="entry name" value="IgV_Light_Chain"/>
</dbReference>
<dbReference type="InterPro" id="IPR036179">
    <property type="entry name" value="Ig-like_dom_sf"/>
</dbReference>
<keyword evidence="4" id="KW-1185">Reference proteome</keyword>
<feature type="chain" id="PRO_5034351828" description="Ig-like domain-containing protein" evidence="1">
    <location>
        <begin position="20"/>
        <end position="233"/>
    </location>
</feature>
<reference evidence="3" key="1">
    <citation type="submission" date="2025-08" db="UniProtKB">
        <authorList>
            <consortium name="Ensembl"/>
        </authorList>
    </citation>
    <scope>IDENTIFICATION</scope>
</reference>
<dbReference type="InterPro" id="IPR007110">
    <property type="entry name" value="Ig-like_dom"/>
</dbReference>
<dbReference type="InterPro" id="IPR013783">
    <property type="entry name" value="Ig-like_fold"/>
</dbReference>
<protein>
    <recommendedName>
        <fullName evidence="2">Ig-like domain-containing protein</fullName>
    </recommendedName>
</protein>
<dbReference type="AlphaFoldDB" id="A0A8B9PVN4"/>
<dbReference type="SMART" id="SM00406">
    <property type="entry name" value="IGv"/>
    <property type="match status" value="1"/>
</dbReference>
<evidence type="ECO:0000256" key="1">
    <source>
        <dbReference type="SAM" id="SignalP"/>
    </source>
</evidence>
<dbReference type="Ensembl" id="ENSAOWT00000014214.1">
    <property type="protein sequence ID" value="ENSAOWP00000012507.1"/>
    <property type="gene ID" value="ENSAOWG00000008539.1"/>
</dbReference>
<feature type="signal peptide" evidence="1">
    <location>
        <begin position="1"/>
        <end position="19"/>
    </location>
</feature>
<sequence length="233" mass="24571">MAWAPLLAVLTHAPASAPCLPTGLTSPASVSLSPGQTAQITCSGGCYNYVWFQQKPGSASVAVINQNDKRPLAGMPEGTLTITVVQAKDEAVYYCGGYDSSSDAAVGTLSIEEVRHKPQSQRKVFCPSPSLSSRAMAAGCISLYGWYQQKPGSALVTVIHGNTNRPSGIPVRFSRSKSGSTGTLTITGVQGEDEAMYYCGNRDSRAEHGQDAPWFGGGWSWGTFGSLLLLSNN</sequence>
<dbReference type="Proteomes" id="UP000694424">
    <property type="component" value="Unplaced"/>
</dbReference>
<dbReference type="SMART" id="SM00409">
    <property type="entry name" value="IG"/>
    <property type="match status" value="1"/>
</dbReference>
<dbReference type="SUPFAM" id="SSF48726">
    <property type="entry name" value="Immunoglobulin"/>
    <property type="match status" value="2"/>
</dbReference>
<evidence type="ECO:0000313" key="4">
    <source>
        <dbReference type="Proteomes" id="UP000694424"/>
    </source>
</evidence>
<organism evidence="3 4">
    <name type="scientific">Apteryx owenii</name>
    <name type="common">Little spotted kiwi</name>
    <dbReference type="NCBI Taxonomy" id="8824"/>
    <lineage>
        <taxon>Eukaryota</taxon>
        <taxon>Metazoa</taxon>
        <taxon>Chordata</taxon>
        <taxon>Craniata</taxon>
        <taxon>Vertebrata</taxon>
        <taxon>Euteleostomi</taxon>
        <taxon>Archelosauria</taxon>
        <taxon>Archosauria</taxon>
        <taxon>Dinosauria</taxon>
        <taxon>Saurischia</taxon>
        <taxon>Theropoda</taxon>
        <taxon>Coelurosauria</taxon>
        <taxon>Aves</taxon>
        <taxon>Palaeognathae</taxon>
        <taxon>Apterygiformes</taxon>
        <taxon>Apterygidae</taxon>
        <taxon>Apteryx</taxon>
    </lineage>
</organism>